<dbReference type="EMBL" id="FJOG01000031">
    <property type="protein sequence ID" value="CZR65464.1"/>
    <property type="molecule type" value="Genomic_DNA"/>
</dbReference>
<evidence type="ECO:0000259" key="2">
    <source>
        <dbReference type="SMART" id="SM00066"/>
    </source>
</evidence>
<dbReference type="InterPro" id="IPR001138">
    <property type="entry name" value="Zn2Cys6_DnaBD"/>
</dbReference>
<dbReference type="OrthoDB" id="3546279at2759"/>
<protein>
    <recommendedName>
        <fullName evidence="2">Zn(2)-C6 fungal-type domain-containing protein</fullName>
    </recommendedName>
</protein>
<dbReference type="GO" id="GO:0000981">
    <property type="term" value="F:DNA-binding transcription factor activity, RNA polymerase II-specific"/>
    <property type="evidence" value="ECO:0007669"/>
    <property type="project" value="InterPro"/>
</dbReference>
<dbReference type="PANTHER" id="PTHR47657:SF14">
    <property type="entry name" value="ZN(2)-C6 FUNGAL-TYPE DOMAIN-CONTAINING PROTEIN"/>
    <property type="match status" value="1"/>
</dbReference>
<dbReference type="InterPro" id="IPR036864">
    <property type="entry name" value="Zn2-C6_fun-type_DNA-bd_sf"/>
</dbReference>
<dbReference type="InterPro" id="IPR052400">
    <property type="entry name" value="Zn2-C6_fungal_TF"/>
</dbReference>
<evidence type="ECO:0000313" key="4">
    <source>
        <dbReference type="Proteomes" id="UP000184330"/>
    </source>
</evidence>
<dbReference type="GO" id="GO:0008270">
    <property type="term" value="F:zinc ion binding"/>
    <property type="evidence" value="ECO:0007669"/>
    <property type="project" value="InterPro"/>
</dbReference>
<dbReference type="Gene3D" id="4.10.240.10">
    <property type="entry name" value="Zn(2)-C6 fungal-type DNA-binding domain"/>
    <property type="match status" value="1"/>
</dbReference>
<dbReference type="SUPFAM" id="SSF57701">
    <property type="entry name" value="Zn2/Cys6 DNA-binding domain"/>
    <property type="match status" value="1"/>
</dbReference>
<evidence type="ECO:0000313" key="3">
    <source>
        <dbReference type="EMBL" id="CZR65464.1"/>
    </source>
</evidence>
<keyword evidence="1" id="KW-0539">Nucleus</keyword>
<dbReference type="STRING" id="576137.A0A1L7XKC3"/>
<dbReference type="Proteomes" id="UP000184330">
    <property type="component" value="Unassembled WGS sequence"/>
</dbReference>
<feature type="domain" description="Zn(2)-C6 fungal-type" evidence="2">
    <location>
        <begin position="8"/>
        <end position="50"/>
    </location>
</feature>
<proteinExistence type="predicted"/>
<dbReference type="AlphaFoldDB" id="A0A1L7XKC3"/>
<dbReference type="CDD" id="cd00067">
    <property type="entry name" value="GAL4"/>
    <property type="match status" value="1"/>
</dbReference>
<accession>A0A1L7XKC3</accession>
<dbReference type="SMART" id="SM00066">
    <property type="entry name" value="GAL4"/>
    <property type="match status" value="1"/>
</dbReference>
<keyword evidence="4" id="KW-1185">Reference proteome</keyword>
<evidence type="ECO:0000256" key="1">
    <source>
        <dbReference type="ARBA" id="ARBA00023242"/>
    </source>
</evidence>
<sequence length="374" mass="42005">MPPRRSYKKSTTGCKTCKLRRCDEVHPICGNCTKRGISCNFEPKATISTPYSESAHQQSPGIVKEQPGKPSSPIVLQASTWAHGSAQTLEMRLIHHCTVTAFSTIVWSTEIFQLAFQSGPLNPLLDILLGVSAHHLQLLDPTDASLISAASTYFDRGLRTCNEMMSQIDENSCLLFTSSVLIALQAVLLRHEFACGGSYVVPVAWFRALRGVHSIASASRPRIKDSMFRALLLDSPELPVDILEQDSTFPEPWGDMARIACLGDEEAYESAVKHLHWIYVLSQRGEETHLLRRKLLAFPSRVSPLFMSLLETNDPRALIITAHFFGLIRLVDEIWWLQGMAKREIFGLLTSVPEDWMWAMEWPIQQVQCLDILT</sequence>
<dbReference type="PANTHER" id="PTHR47657">
    <property type="entry name" value="STEROL REGULATORY ELEMENT-BINDING PROTEIN ECM22"/>
    <property type="match status" value="1"/>
</dbReference>
<reference evidence="3 4" key="1">
    <citation type="submission" date="2016-03" db="EMBL/GenBank/DDBJ databases">
        <authorList>
            <person name="Ploux O."/>
        </authorList>
    </citation>
    <scope>NUCLEOTIDE SEQUENCE [LARGE SCALE GENOMIC DNA]</scope>
    <source>
        <strain evidence="3 4">UAMH 11012</strain>
    </source>
</reference>
<gene>
    <name evidence="3" type="ORF">PAC_15364</name>
</gene>
<name>A0A1L7XKC3_9HELO</name>
<organism evidence="3 4">
    <name type="scientific">Phialocephala subalpina</name>
    <dbReference type="NCBI Taxonomy" id="576137"/>
    <lineage>
        <taxon>Eukaryota</taxon>
        <taxon>Fungi</taxon>
        <taxon>Dikarya</taxon>
        <taxon>Ascomycota</taxon>
        <taxon>Pezizomycotina</taxon>
        <taxon>Leotiomycetes</taxon>
        <taxon>Helotiales</taxon>
        <taxon>Mollisiaceae</taxon>
        <taxon>Phialocephala</taxon>
        <taxon>Phialocephala fortinii species complex</taxon>
    </lineage>
</organism>